<sequence>MGICFARSKQLVHPSEEIQEKVDHLLARRKPVVHPSEPYNPSPAPSDPSHSSGDILRIKIRMTAAEFKDLVSQVELGQGDSEIVRFITQECLQGTGRARVISRLESNVGQSEVTRLESISEEE</sequence>
<dbReference type="Proteomes" id="UP001234297">
    <property type="component" value="Chromosome 8"/>
</dbReference>
<keyword evidence="2" id="KW-1185">Reference proteome</keyword>
<organism evidence="1 2">
    <name type="scientific">Persea americana</name>
    <name type="common">Avocado</name>
    <dbReference type="NCBI Taxonomy" id="3435"/>
    <lineage>
        <taxon>Eukaryota</taxon>
        <taxon>Viridiplantae</taxon>
        <taxon>Streptophyta</taxon>
        <taxon>Embryophyta</taxon>
        <taxon>Tracheophyta</taxon>
        <taxon>Spermatophyta</taxon>
        <taxon>Magnoliopsida</taxon>
        <taxon>Magnoliidae</taxon>
        <taxon>Laurales</taxon>
        <taxon>Lauraceae</taxon>
        <taxon>Persea</taxon>
    </lineage>
</organism>
<name>A0ACC2LH42_PERAE</name>
<accession>A0ACC2LH42</accession>
<evidence type="ECO:0000313" key="1">
    <source>
        <dbReference type="EMBL" id="KAJ8632417.1"/>
    </source>
</evidence>
<dbReference type="EMBL" id="CM056816">
    <property type="protein sequence ID" value="KAJ8632417.1"/>
    <property type="molecule type" value="Genomic_DNA"/>
</dbReference>
<proteinExistence type="predicted"/>
<reference evidence="1 2" key="1">
    <citation type="journal article" date="2022" name="Hortic Res">
        <title>A haplotype resolved chromosomal level avocado genome allows analysis of novel avocado genes.</title>
        <authorList>
            <person name="Nath O."/>
            <person name="Fletcher S.J."/>
            <person name="Hayward A."/>
            <person name="Shaw L.M."/>
            <person name="Masouleh A.K."/>
            <person name="Furtado A."/>
            <person name="Henry R.J."/>
            <person name="Mitter N."/>
        </authorList>
    </citation>
    <scope>NUCLEOTIDE SEQUENCE [LARGE SCALE GENOMIC DNA]</scope>
    <source>
        <strain evidence="2">cv. Hass</strain>
    </source>
</reference>
<protein>
    <submittedName>
        <fullName evidence="1">Uncharacterized protein</fullName>
    </submittedName>
</protein>
<evidence type="ECO:0000313" key="2">
    <source>
        <dbReference type="Proteomes" id="UP001234297"/>
    </source>
</evidence>
<gene>
    <name evidence="1" type="ORF">MRB53_025753</name>
</gene>
<comment type="caution">
    <text evidence="1">The sequence shown here is derived from an EMBL/GenBank/DDBJ whole genome shotgun (WGS) entry which is preliminary data.</text>
</comment>